<dbReference type="GO" id="GO:0072665">
    <property type="term" value="P:protein localization to vacuole"/>
    <property type="evidence" value="ECO:0007669"/>
    <property type="project" value="TreeGrafter"/>
</dbReference>
<keyword evidence="1" id="KW-0472">Membrane</keyword>
<keyword evidence="1" id="KW-0812">Transmembrane</keyword>
<dbReference type="InterPro" id="IPR050854">
    <property type="entry name" value="LMBD1_LysCbl_Transport"/>
</dbReference>
<dbReference type="EMBL" id="CAJNOK010063346">
    <property type="protein sequence ID" value="CAF1643602.1"/>
    <property type="molecule type" value="Genomic_DNA"/>
</dbReference>
<sequence>AFVPQLSKLPSSNSTEWDRFKYLIDHFDSSRVEDSICFVIFSLSLVGFILSSIYTGYGSIGLPISFIRGRRSAKLQQTEIEQQHTDIKNQINNLKNRVKNIYNYPRYVSMPAREKRMLDEL</sequence>
<dbReference type="PANTHER" id="PTHR16130:SF2">
    <property type="entry name" value="LYSOSOMAL COBALAMIN TRANSPORT ESCORT PROTEIN LMBD1"/>
    <property type="match status" value="1"/>
</dbReference>
<reference evidence="2" key="1">
    <citation type="submission" date="2021-02" db="EMBL/GenBank/DDBJ databases">
        <authorList>
            <person name="Nowell W R."/>
        </authorList>
    </citation>
    <scope>NUCLEOTIDE SEQUENCE</scope>
</reference>
<proteinExistence type="predicted"/>
<feature type="transmembrane region" description="Helical" evidence="1">
    <location>
        <begin position="38"/>
        <end position="67"/>
    </location>
</feature>
<gene>
    <name evidence="2" type="ORF">OVA965_LOCUS44430</name>
    <name evidence="3" type="ORF">TMI583_LOCUS47223</name>
</gene>
<protein>
    <submittedName>
        <fullName evidence="2">Uncharacterized protein</fullName>
    </submittedName>
</protein>
<dbReference type="AlphaFoldDB" id="A0A8S2G7M5"/>
<feature type="non-terminal residue" evidence="2">
    <location>
        <position position="121"/>
    </location>
</feature>
<organism evidence="2 4">
    <name type="scientific">Didymodactylos carnosus</name>
    <dbReference type="NCBI Taxonomy" id="1234261"/>
    <lineage>
        <taxon>Eukaryota</taxon>
        <taxon>Metazoa</taxon>
        <taxon>Spiralia</taxon>
        <taxon>Gnathifera</taxon>
        <taxon>Rotifera</taxon>
        <taxon>Eurotatoria</taxon>
        <taxon>Bdelloidea</taxon>
        <taxon>Philodinida</taxon>
        <taxon>Philodinidae</taxon>
        <taxon>Didymodactylos</taxon>
    </lineage>
</organism>
<comment type="caution">
    <text evidence="2">The sequence shown here is derived from an EMBL/GenBank/DDBJ whole genome shotgun (WGS) entry which is preliminary data.</text>
</comment>
<evidence type="ECO:0000313" key="2">
    <source>
        <dbReference type="EMBL" id="CAF1643602.1"/>
    </source>
</evidence>
<dbReference type="Proteomes" id="UP000682733">
    <property type="component" value="Unassembled WGS sequence"/>
</dbReference>
<dbReference type="Proteomes" id="UP000677228">
    <property type="component" value="Unassembled WGS sequence"/>
</dbReference>
<dbReference type="PANTHER" id="PTHR16130">
    <property type="entry name" value="LYSOSOMAL COBALAMIN TRANSPORTER-RELATED"/>
    <property type="match status" value="1"/>
</dbReference>
<dbReference type="GO" id="GO:0005774">
    <property type="term" value="C:vacuolar membrane"/>
    <property type="evidence" value="ECO:0007669"/>
    <property type="project" value="TreeGrafter"/>
</dbReference>
<accession>A0A8S2G7M5</accession>
<keyword evidence="1" id="KW-1133">Transmembrane helix</keyword>
<feature type="non-terminal residue" evidence="2">
    <location>
        <position position="1"/>
    </location>
</feature>
<dbReference type="EMBL" id="CAJOBA010090619">
    <property type="protein sequence ID" value="CAF4482933.1"/>
    <property type="molecule type" value="Genomic_DNA"/>
</dbReference>
<evidence type="ECO:0000313" key="3">
    <source>
        <dbReference type="EMBL" id="CAF4482933.1"/>
    </source>
</evidence>
<name>A0A8S2G7M5_9BILA</name>
<evidence type="ECO:0000256" key="1">
    <source>
        <dbReference type="SAM" id="Phobius"/>
    </source>
</evidence>
<evidence type="ECO:0000313" key="4">
    <source>
        <dbReference type="Proteomes" id="UP000677228"/>
    </source>
</evidence>